<evidence type="ECO:0000313" key="4">
    <source>
        <dbReference type="Proteomes" id="UP000823964"/>
    </source>
</evidence>
<dbReference type="EMBL" id="DXFQ01000106">
    <property type="protein sequence ID" value="HIX20122.1"/>
    <property type="molecule type" value="Genomic_DNA"/>
</dbReference>
<evidence type="ECO:0000256" key="2">
    <source>
        <dbReference type="SAM" id="Phobius"/>
    </source>
</evidence>
<keyword evidence="2" id="KW-0472">Membrane</keyword>
<evidence type="ECO:0000313" key="3">
    <source>
        <dbReference type="EMBL" id="HIX20122.1"/>
    </source>
</evidence>
<feature type="transmembrane region" description="Helical" evidence="2">
    <location>
        <begin position="40"/>
        <end position="64"/>
    </location>
</feature>
<accession>A0A9D2AHG4</accession>
<feature type="region of interest" description="Disordered" evidence="1">
    <location>
        <begin position="102"/>
        <end position="135"/>
    </location>
</feature>
<dbReference type="SUPFAM" id="SSF48452">
    <property type="entry name" value="TPR-like"/>
    <property type="match status" value="1"/>
</dbReference>
<keyword evidence="2" id="KW-1133">Transmembrane helix</keyword>
<keyword evidence="2" id="KW-0812">Transmembrane</keyword>
<reference evidence="3" key="2">
    <citation type="submission" date="2021-04" db="EMBL/GenBank/DDBJ databases">
        <authorList>
            <person name="Gilroy R."/>
        </authorList>
    </citation>
    <scope>NUCLEOTIDE SEQUENCE</scope>
    <source>
        <strain evidence="3">14975</strain>
    </source>
</reference>
<reference evidence="3" key="1">
    <citation type="journal article" date="2021" name="PeerJ">
        <title>Extensive microbial diversity within the chicken gut microbiome revealed by metagenomics and culture.</title>
        <authorList>
            <person name="Gilroy R."/>
            <person name="Ravi A."/>
            <person name="Getino M."/>
            <person name="Pursley I."/>
            <person name="Horton D.L."/>
            <person name="Alikhan N.F."/>
            <person name="Baker D."/>
            <person name="Gharbi K."/>
            <person name="Hall N."/>
            <person name="Watson M."/>
            <person name="Adriaenssens E.M."/>
            <person name="Foster-Nyarko E."/>
            <person name="Jarju S."/>
            <person name="Secka A."/>
            <person name="Antonio M."/>
            <person name="Oren A."/>
            <person name="Chaudhuri R.R."/>
            <person name="La Ragione R."/>
            <person name="Hildebrand F."/>
            <person name="Pallen M.J."/>
        </authorList>
    </citation>
    <scope>NUCLEOTIDE SEQUENCE</scope>
    <source>
        <strain evidence="3">14975</strain>
    </source>
</reference>
<evidence type="ECO:0000256" key="1">
    <source>
        <dbReference type="SAM" id="MobiDB-lite"/>
    </source>
</evidence>
<feature type="compositionally biased region" description="Low complexity" evidence="1">
    <location>
        <begin position="102"/>
        <end position="118"/>
    </location>
</feature>
<proteinExistence type="predicted"/>
<dbReference type="AlphaFoldDB" id="A0A9D2AHG4"/>
<dbReference type="InterPro" id="IPR011990">
    <property type="entry name" value="TPR-like_helical_dom_sf"/>
</dbReference>
<evidence type="ECO:0008006" key="5">
    <source>
        <dbReference type="Google" id="ProtNLM"/>
    </source>
</evidence>
<feature type="region of interest" description="Disordered" evidence="1">
    <location>
        <begin position="166"/>
        <end position="185"/>
    </location>
</feature>
<name>A0A9D2AHG4_9BACT</name>
<sequence length="462" mass="50793">MTIRPTRVVKAAGSGLCRLARGRRPHLALRALQRLGSGLLSARFVITLCTGLMVMQLVVLGIGICGRMEQAARLDLDVARMNMAAIEAQGLARALSGSRASSISASSGNAPAANAPAADAQPEQSDDPNEAPPLQPRTVETILAEDAGMDLISARMEDDAELAAELERSDSADDGADSGPTTQDEAEVDELIRSGVAAMIEGDVRRSILNFQAAYEINPNHPALLYYYGMAYDKLLNPDKAREYYMRVFRMRDRAGRYFERASRRLTFGMARPSDMRGKLSFGPHRTQHSYDPETGESVQLLIPVLLASGEEVLPEDIKIEIQMFDLVNGRKIEFNRLAEPEPAWEHEAQTFSDGEENLLVSYRIPPLTIDEQSVYGDVRYYGFTAKLLYKGEPLDCISSPSALILHEQILNNRRRIAPGGLLPDDGLNYEEALPVSDFLYEQGTAPEAIENIPTELPDNPS</sequence>
<protein>
    <recommendedName>
        <fullName evidence="5">Tetratricopeptide repeat protein</fullName>
    </recommendedName>
</protein>
<organism evidence="3 4">
    <name type="scientific">Candidatus Akkermansia intestinigallinarum</name>
    <dbReference type="NCBI Taxonomy" id="2838431"/>
    <lineage>
        <taxon>Bacteria</taxon>
        <taxon>Pseudomonadati</taxon>
        <taxon>Verrucomicrobiota</taxon>
        <taxon>Verrucomicrobiia</taxon>
        <taxon>Verrucomicrobiales</taxon>
        <taxon>Akkermansiaceae</taxon>
        <taxon>Akkermansia</taxon>
    </lineage>
</organism>
<gene>
    <name evidence="3" type="ORF">H9862_05910</name>
</gene>
<comment type="caution">
    <text evidence="3">The sequence shown here is derived from an EMBL/GenBank/DDBJ whole genome shotgun (WGS) entry which is preliminary data.</text>
</comment>
<dbReference type="Proteomes" id="UP000823964">
    <property type="component" value="Unassembled WGS sequence"/>
</dbReference>
<dbReference type="Gene3D" id="1.25.40.10">
    <property type="entry name" value="Tetratricopeptide repeat domain"/>
    <property type="match status" value="1"/>
</dbReference>